<evidence type="ECO:0000313" key="1">
    <source>
        <dbReference type="EMBL" id="KZV29941.1"/>
    </source>
</evidence>
<organism evidence="1 2">
    <name type="scientific">Dorcoceras hygrometricum</name>
    <dbReference type="NCBI Taxonomy" id="472368"/>
    <lineage>
        <taxon>Eukaryota</taxon>
        <taxon>Viridiplantae</taxon>
        <taxon>Streptophyta</taxon>
        <taxon>Embryophyta</taxon>
        <taxon>Tracheophyta</taxon>
        <taxon>Spermatophyta</taxon>
        <taxon>Magnoliopsida</taxon>
        <taxon>eudicotyledons</taxon>
        <taxon>Gunneridae</taxon>
        <taxon>Pentapetalae</taxon>
        <taxon>asterids</taxon>
        <taxon>lamiids</taxon>
        <taxon>Lamiales</taxon>
        <taxon>Gesneriaceae</taxon>
        <taxon>Didymocarpoideae</taxon>
        <taxon>Trichosporeae</taxon>
        <taxon>Loxocarpinae</taxon>
        <taxon>Dorcoceras</taxon>
    </lineage>
</organism>
<proteinExistence type="predicted"/>
<reference evidence="1 2" key="1">
    <citation type="journal article" date="2015" name="Proc. Natl. Acad. Sci. U.S.A.">
        <title>The resurrection genome of Boea hygrometrica: A blueprint for survival of dehydration.</title>
        <authorList>
            <person name="Xiao L."/>
            <person name="Yang G."/>
            <person name="Zhang L."/>
            <person name="Yang X."/>
            <person name="Zhao S."/>
            <person name="Ji Z."/>
            <person name="Zhou Q."/>
            <person name="Hu M."/>
            <person name="Wang Y."/>
            <person name="Chen M."/>
            <person name="Xu Y."/>
            <person name="Jin H."/>
            <person name="Xiao X."/>
            <person name="Hu G."/>
            <person name="Bao F."/>
            <person name="Hu Y."/>
            <person name="Wan P."/>
            <person name="Li L."/>
            <person name="Deng X."/>
            <person name="Kuang T."/>
            <person name="Xiang C."/>
            <person name="Zhu J.K."/>
            <person name="Oliver M.J."/>
            <person name="He Y."/>
        </authorList>
    </citation>
    <scope>NUCLEOTIDE SEQUENCE [LARGE SCALE GENOMIC DNA]</scope>
    <source>
        <strain evidence="2">cv. XS01</strain>
    </source>
</reference>
<evidence type="ECO:0000313" key="2">
    <source>
        <dbReference type="Proteomes" id="UP000250235"/>
    </source>
</evidence>
<name>A0A2Z7B751_9LAMI</name>
<accession>A0A2Z7B751</accession>
<dbReference type="AlphaFoldDB" id="A0A2Z7B751"/>
<dbReference type="EMBL" id="KV008804">
    <property type="protein sequence ID" value="KZV29941.1"/>
    <property type="molecule type" value="Genomic_DNA"/>
</dbReference>
<keyword evidence="2" id="KW-1185">Reference proteome</keyword>
<protein>
    <submittedName>
        <fullName evidence="1">Uncharacterized protein</fullName>
    </submittedName>
</protein>
<dbReference type="Proteomes" id="UP000250235">
    <property type="component" value="Unassembled WGS sequence"/>
</dbReference>
<gene>
    <name evidence="1" type="ORF">F511_41290</name>
</gene>
<sequence length="55" mass="6177">MLKTANNSATKCVWIEGDRVPRNVLVVPLGLKKPLVQGWRWHGCLNLAEILHGPF</sequence>